<dbReference type="EMBL" id="ARYJ01000013">
    <property type="protein sequence ID" value="KCZ86590.1"/>
    <property type="molecule type" value="Genomic_DNA"/>
</dbReference>
<dbReference type="InterPro" id="IPR027417">
    <property type="entry name" value="P-loop_NTPase"/>
</dbReference>
<organism evidence="6 7">
    <name type="scientific">Hyphomonas jannaschiana VP2</name>
    <dbReference type="NCBI Taxonomy" id="1280952"/>
    <lineage>
        <taxon>Bacteria</taxon>
        <taxon>Pseudomonadati</taxon>
        <taxon>Pseudomonadota</taxon>
        <taxon>Alphaproteobacteria</taxon>
        <taxon>Hyphomonadales</taxon>
        <taxon>Hyphomonadaceae</taxon>
        <taxon>Hyphomonas</taxon>
    </lineage>
</organism>
<sequence length="524" mass="55652">MTSFLTLDSLSLSTPDGTPLFRDLTLSLGRERVGLVGRNGSGKSTLLRAITGDVAPASGSLHRNGTVGMLQQSLDETLDLAGALGITAALVCLARLEAGDGSVEDAAEADWTLPSRVEQALADTGLRDMPLDTPVATLSGGERMRVALARQLLEAPDLLLLDEPTNNLDTEGRDAIAALLRTWPGGLLIASHDRSLLEQVDRIVELSPVGNTIFTGGWSDYATAREAAREAAEADLARASDALKRTRKSAQQAKEKQDRRDKAGRAARAKGDAPKMLLDKRQERAEATRGKGNALAARQMAESEGDLAAARERIEILAPITMDLPPCGLPSGRRLLDFKAVSMAFDDRHLFGPLDFQLTGPERVAIAGPNGSGKSTLLRLVTGTLQPASGTAIRLTENFALLDQHVSLLAPGETILENMHRLNPGLSANAAHAALARFGFRNDDALQVTGTLSGGEKLRAGLACVFARPEPPDLLILDEPTNHLDLRAIEALETGLNAWDGAILLVSHDPAFLESIGASRTLCL</sequence>
<dbReference type="PATRIC" id="fig|1280952.3.peg.3121"/>
<dbReference type="OrthoDB" id="7623913at2"/>
<dbReference type="FunFam" id="3.40.50.300:FF:001320">
    <property type="entry name" value="Heme ABC transporter ATP-binding protein"/>
    <property type="match status" value="1"/>
</dbReference>
<feature type="domain" description="ABC transporter" evidence="5">
    <location>
        <begin position="336"/>
        <end position="524"/>
    </location>
</feature>
<dbReference type="STRING" id="1280952.HJA_15599"/>
<reference evidence="6 7" key="1">
    <citation type="journal article" date="2014" name="Antonie Van Leeuwenhoek">
        <title>Hyphomonas beringensis sp. nov. and Hyphomonas chukchiensis sp. nov., isolated from surface seawater of the Bering Sea and Chukchi Sea.</title>
        <authorList>
            <person name="Li C."/>
            <person name="Lai Q."/>
            <person name="Li G."/>
            <person name="Dong C."/>
            <person name="Wang J."/>
            <person name="Liao Y."/>
            <person name="Shao Z."/>
        </authorList>
    </citation>
    <scope>NUCLEOTIDE SEQUENCE [LARGE SCALE GENOMIC DNA]</scope>
    <source>
        <strain evidence="6 7">VP2</strain>
    </source>
</reference>
<evidence type="ECO:0000256" key="2">
    <source>
        <dbReference type="ARBA" id="ARBA00022741"/>
    </source>
</evidence>
<dbReference type="InterPro" id="IPR017871">
    <property type="entry name" value="ABC_transporter-like_CS"/>
</dbReference>
<dbReference type="Gene3D" id="3.40.50.300">
    <property type="entry name" value="P-loop containing nucleotide triphosphate hydrolases"/>
    <property type="match status" value="2"/>
</dbReference>
<dbReference type="InterPro" id="IPR050611">
    <property type="entry name" value="ABCF"/>
</dbReference>
<name>A0A059F7M6_9PROT</name>
<accession>A0A059F7M6</accession>
<dbReference type="AlphaFoldDB" id="A0A059F7M6"/>
<dbReference type="InterPro" id="IPR003439">
    <property type="entry name" value="ABC_transporter-like_ATP-bd"/>
</dbReference>
<keyword evidence="1" id="KW-0677">Repeat</keyword>
<evidence type="ECO:0000256" key="3">
    <source>
        <dbReference type="ARBA" id="ARBA00022840"/>
    </source>
</evidence>
<dbReference type="PROSITE" id="PS00211">
    <property type="entry name" value="ABC_TRANSPORTER_1"/>
    <property type="match status" value="1"/>
</dbReference>
<keyword evidence="2" id="KW-0547">Nucleotide-binding</keyword>
<dbReference type="InterPro" id="IPR003593">
    <property type="entry name" value="AAA+_ATPase"/>
</dbReference>
<dbReference type="RefSeq" id="WP_035583915.1">
    <property type="nucleotide sequence ID" value="NZ_ARYJ01000013.1"/>
</dbReference>
<feature type="compositionally biased region" description="Basic and acidic residues" evidence="4">
    <location>
        <begin position="253"/>
        <end position="289"/>
    </location>
</feature>
<evidence type="ECO:0000313" key="6">
    <source>
        <dbReference type="EMBL" id="KCZ86590.1"/>
    </source>
</evidence>
<dbReference type="PANTHER" id="PTHR19211">
    <property type="entry name" value="ATP-BINDING TRANSPORT PROTEIN-RELATED"/>
    <property type="match status" value="1"/>
</dbReference>
<evidence type="ECO:0000313" key="7">
    <source>
        <dbReference type="Proteomes" id="UP000024816"/>
    </source>
</evidence>
<dbReference type="SMART" id="SM00382">
    <property type="entry name" value="AAA"/>
    <property type="match status" value="2"/>
</dbReference>
<dbReference type="eggNOG" id="COG0488">
    <property type="taxonomic scope" value="Bacteria"/>
</dbReference>
<proteinExistence type="predicted"/>
<evidence type="ECO:0000256" key="1">
    <source>
        <dbReference type="ARBA" id="ARBA00022737"/>
    </source>
</evidence>
<gene>
    <name evidence="6" type="ORF">HJA_15599</name>
</gene>
<dbReference type="GO" id="GO:0016887">
    <property type="term" value="F:ATP hydrolysis activity"/>
    <property type="evidence" value="ECO:0007669"/>
    <property type="project" value="InterPro"/>
</dbReference>
<dbReference type="CDD" id="cd03221">
    <property type="entry name" value="ABCF_EF-3"/>
    <property type="match status" value="2"/>
</dbReference>
<keyword evidence="7" id="KW-1185">Reference proteome</keyword>
<dbReference type="Pfam" id="PF00005">
    <property type="entry name" value="ABC_tran"/>
    <property type="match status" value="2"/>
</dbReference>
<comment type="caution">
    <text evidence="6">The sequence shown here is derived from an EMBL/GenBank/DDBJ whole genome shotgun (WGS) entry which is preliminary data.</text>
</comment>
<dbReference type="PROSITE" id="PS50893">
    <property type="entry name" value="ABC_TRANSPORTER_2"/>
    <property type="match status" value="2"/>
</dbReference>
<dbReference type="PANTHER" id="PTHR19211:SF6">
    <property type="entry name" value="BLL7188 PROTEIN"/>
    <property type="match status" value="1"/>
</dbReference>
<dbReference type="GO" id="GO:0005524">
    <property type="term" value="F:ATP binding"/>
    <property type="evidence" value="ECO:0007669"/>
    <property type="project" value="UniProtKB-KW"/>
</dbReference>
<protein>
    <submittedName>
        <fullName evidence="6">Putative ABC transporter ATP-binding protein</fullName>
    </submittedName>
</protein>
<dbReference type="SUPFAM" id="SSF52540">
    <property type="entry name" value="P-loop containing nucleoside triphosphate hydrolases"/>
    <property type="match status" value="2"/>
</dbReference>
<evidence type="ECO:0000259" key="5">
    <source>
        <dbReference type="PROSITE" id="PS50893"/>
    </source>
</evidence>
<feature type="region of interest" description="Disordered" evidence="4">
    <location>
        <begin position="242"/>
        <end position="295"/>
    </location>
</feature>
<keyword evidence="3 6" id="KW-0067">ATP-binding</keyword>
<evidence type="ECO:0000256" key="4">
    <source>
        <dbReference type="SAM" id="MobiDB-lite"/>
    </source>
</evidence>
<feature type="domain" description="ABC transporter" evidence="5">
    <location>
        <begin position="5"/>
        <end position="234"/>
    </location>
</feature>
<dbReference type="Proteomes" id="UP000024816">
    <property type="component" value="Unassembled WGS sequence"/>
</dbReference>